<comment type="similarity">
    <text evidence="1">Belongs to the UPF0213 family.</text>
</comment>
<protein>
    <submittedName>
        <fullName evidence="3">Putative endonuclease</fullName>
    </submittedName>
</protein>
<evidence type="ECO:0000259" key="2">
    <source>
        <dbReference type="PROSITE" id="PS50164"/>
    </source>
</evidence>
<dbReference type="PANTHER" id="PTHR34477">
    <property type="entry name" value="UPF0213 PROTEIN YHBQ"/>
    <property type="match status" value="1"/>
</dbReference>
<dbReference type="SUPFAM" id="SSF82771">
    <property type="entry name" value="GIY-YIG endonuclease"/>
    <property type="match status" value="1"/>
</dbReference>
<dbReference type="Gene3D" id="3.40.1440.10">
    <property type="entry name" value="GIY-YIG endonuclease"/>
    <property type="match status" value="1"/>
</dbReference>
<keyword evidence="3" id="KW-0255">Endonuclease</keyword>
<reference evidence="3 4" key="1">
    <citation type="submission" date="2019-03" db="EMBL/GenBank/DDBJ databases">
        <title>Genomic Encyclopedia of Type Strains, Phase IV (KMG-IV): sequencing the most valuable type-strain genomes for metagenomic binning, comparative biology and taxonomic classification.</title>
        <authorList>
            <person name="Goeker M."/>
        </authorList>
    </citation>
    <scope>NUCLEOTIDE SEQUENCE [LARGE SCALE GENOMIC DNA]</scope>
    <source>
        <strain evidence="3 4">DSM 103792</strain>
    </source>
</reference>
<dbReference type="OrthoDB" id="9797095at2"/>
<evidence type="ECO:0000313" key="4">
    <source>
        <dbReference type="Proteomes" id="UP000295375"/>
    </source>
</evidence>
<dbReference type="InterPro" id="IPR035901">
    <property type="entry name" value="GIY-YIG_endonuc_sf"/>
</dbReference>
<feature type="domain" description="GIY-YIG" evidence="2">
    <location>
        <begin position="2"/>
        <end position="77"/>
    </location>
</feature>
<dbReference type="RefSeq" id="WP_133593183.1">
    <property type="nucleotide sequence ID" value="NZ_CP037953.1"/>
</dbReference>
<keyword evidence="3" id="KW-0378">Hydrolase</keyword>
<dbReference type="InterPro" id="IPR050190">
    <property type="entry name" value="UPF0213_domain"/>
</dbReference>
<name>A0A4R6UGY8_9GAMM</name>
<dbReference type="PROSITE" id="PS50164">
    <property type="entry name" value="GIY_YIG"/>
    <property type="match status" value="1"/>
</dbReference>
<dbReference type="CDD" id="cd10456">
    <property type="entry name" value="GIY-YIG_UPF0213"/>
    <property type="match status" value="1"/>
</dbReference>
<dbReference type="InterPro" id="IPR000305">
    <property type="entry name" value="GIY-YIG_endonuc"/>
</dbReference>
<accession>A0A4R6UGY8</accession>
<organism evidence="3 4">
    <name type="scientific">Permianibacter aggregans</name>
    <dbReference type="NCBI Taxonomy" id="1510150"/>
    <lineage>
        <taxon>Bacteria</taxon>
        <taxon>Pseudomonadati</taxon>
        <taxon>Pseudomonadota</taxon>
        <taxon>Gammaproteobacteria</taxon>
        <taxon>Pseudomonadales</taxon>
        <taxon>Pseudomonadaceae</taxon>
        <taxon>Permianibacter</taxon>
    </lineage>
</organism>
<sequence>MSNWFVYLLECQDNSVYCGITDNVERRMAVHAAGKGARYTRSRPPKKLLGCCRCDSRSAALKLEIAIKKLKPAAKRELAASWSSD</sequence>
<comment type="caution">
    <text evidence="3">The sequence shown here is derived from an EMBL/GenBank/DDBJ whole genome shotgun (WGS) entry which is preliminary data.</text>
</comment>
<keyword evidence="4" id="KW-1185">Reference proteome</keyword>
<evidence type="ECO:0000313" key="3">
    <source>
        <dbReference type="EMBL" id="TDQ44539.1"/>
    </source>
</evidence>
<dbReference type="EMBL" id="SNYM01000024">
    <property type="protein sequence ID" value="TDQ44539.1"/>
    <property type="molecule type" value="Genomic_DNA"/>
</dbReference>
<dbReference type="AlphaFoldDB" id="A0A4R6UGY8"/>
<gene>
    <name evidence="3" type="ORF">EV696_12421</name>
</gene>
<keyword evidence="3" id="KW-0540">Nuclease</keyword>
<dbReference type="GO" id="GO:0004519">
    <property type="term" value="F:endonuclease activity"/>
    <property type="evidence" value="ECO:0007669"/>
    <property type="project" value="UniProtKB-KW"/>
</dbReference>
<dbReference type="Pfam" id="PF01541">
    <property type="entry name" value="GIY-YIG"/>
    <property type="match status" value="1"/>
</dbReference>
<dbReference type="Proteomes" id="UP000295375">
    <property type="component" value="Unassembled WGS sequence"/>
</dbReference>
<dbReference type="PANTHER" id="PTHR34477:SF1">
    <property type="entry name" value="UPF0213 PROTEIN YHBQ"/>
    <property type="match status" value="1"/>
</dbReference>
<evidence type="ECO:0000256" key="1">
    <source>
        <dbReference type="ARBA" id="ARBA00007435"/>
    </source>
</evidence>
<proteinExistence type="inferred from homology"/>